<sequence>MSQACEYGVLDCAAAAADPFTCSPYNGVYADQEGNRGLLIVAAVTAAFMCFTIGANDSANAWGATVGSGAIPLGLAVTLGGFGEWLGATLLGYGVSDTIKKGVASTTDPACWACGYCHSGMAVYAVGMLCALLAAAIFLLLATLAAMPVSTTHAIVAGVVGMTMVGSADMDGIGCLNWAWKGGLTSIIASWVISPVLSGCIAVFIYTTTKYASLDTRRPGSNALLLSPFLYSIAAWIMTFLIMIKSKPTKHLERSQQALTACVVAGATHMYTSLLVPRVREAMPTVRALRDEQEQSHKAVKELSARLVRLEASYKDLEERYLSSKTYGAGLFGSTAAAAPTNGKTLARAWTAMTRGSMDGSVHSLGSIGSRSSLVDSIAAKHSSPGGNGLQTTEIIPEEEDREGEVGESHEDAVHVFRCKLSPGHEYIVVFVAFLESFAHGANDTANSTSAFSAIYTAFSSDMVECESTGTPWWIMSIAGAFVALGVMTLGYRVIKTLGTDIAEINYHMAFCVESASTCTVVIATCLGLPVSSTHCQVGAIVFVGMAKHGVHGSDCALFGKIALTWVATIPLAAAIAALMLLPARAAITEYHGAQTTVGDLVTTFAASAPAPPPAF</sequence>
<comment type="function">
    <text evidence="7">Sodium-phosphate symporter.</text>
</comment>
<feature type="transmembrane region" description="Helical" evidence="7">
    <location>
        <begin position="61"/>
        <end position="82"/>
    </location>
</feature>
<keyword evidence="2 7" id="KW-0813">Transport</keyword>
<evidence type="ECO:0000256" key="5">
    <source>
        <dbReference type="ARBA" id="ARBA00022989"/>
    </source>
</evidence>
<dbReference type="Proteomes" id="UP000013827">
    <property type="component" value="Unassembled WGS sequence"/>
</dbReference>
<dbReference type="HOGENOM" id="CLU_015355_3_1_1"/>
<accession>A0A0D3JAS4</accession>
<evidence type="ECO:0000256" key="8">
    <source>
        <dbReference type="SAM" id="Coils"/>
    </source>
</evidence>
<dbReference type="EnsemblProtists" id="EOD20609">
    <property type="protein sequence ID" value="EOD20609"/>
    <property type="gene ID" value="EMIHUDRAFT_450989"/>
</dbReference>
<evidence type="ECO:0000313" key="10">
    <source>
        <dbReference type="Proteomes" id="UP000013827"/>
    </source>
</evidence>
<dbReference type="eggNOG" id="KOG2493">
    <property type="taxonomic scope" value="Eukaryota"/>
</dbReference>
<proteinExistence type="inferred from homology"/>
<keyword evidence="4 7" id="KW-0812">Transmembrane</keyword>
<dbReference type="InterPro" id="IPR001204">
    <property type="entry name" value="Phos_transporter"/>
</dbReference>
<dbReference type="STRING" id="2903.R1EIB9"/>
<evidence type="ECO:0000256" key="4">
    <source>
        <dbReference type="ARBA" id="ARBA00022692"/>
    </source>
</evidence>
<reference evidence="9" key="2">
    <citation type="submission" date="2024-10" db="UniProtKB">
        <authorList>
            <consortium name="EnsemblProtists"/>
        </authorList>
    </citation>
    <scope>IDENTIFICATION</scope>
</reference>
<name>A0A0D3JAS4_EMIH1</name>
<dbReference type="PANTHER" id="PTHR11101:SF80">
    <property type="entry name" value="PHOSPHATE TRANSPORTER"/>
    <property type="match status" value="1"/>
</dbReference>
<comment type="similarity">
    <text evidence="7">Belongs to the inorganic phosphate transporter (PiT) (TC 2.A.20) family.</text>
</comment>
<evidence type="ECO:0000256" key="6">
    <source>
        <dbReference type="ARBA" id="ARBA00023136"/>
    </source>
</evidence>
<keyword evidence="8" id="KW-0175">Coiled coil</keyword>
<feature type="coiled-coil region" evidence="8">
    <location>
        <begin position="286"/>
        <end position="320"/>
    </location>
</feature>
<keyword evidence="6 7" id="KW-0472">Membrane</keyword>
<dbReference type="GO" id="GO:0016020">
    <property type="term" value="C:membrane"/>
    <property type="evidence" value="ECO:0007669"/>
    <property type="project" value="UniProtKB-SubCell"/>
</dbReference>
<evidence type="ECO:0000256" key="2">
    <source>
        <dbReference type="ARBA" id="ARBA00022448"/>
    </source>
</evidence>
<keyword evidence="5 7" id="KW-1133">Transmembrane helix</keyword>
<feature type="transmembrane region" description="Helical" evidence="7">
    <location>
        <begin position="122"/>
        <end position="146"/>
    </location>
</feature>
<dbReference type="RefSeq" id="XP_005773038.1">
    <property type="nucleotide sequence ID" value="XM_005772981.1"/>
</dbReference>
<dbReference type="KEGG" id="ehx:EMIHUDRAFT_450989"/>
<keyword evidence="10" id="KW-1185">Reference proteome</keyword>
<feature type="transmembrane region" description="Helical" evidence="7">
    <location>
        <begin position="182"/>
        <end position="205"/>
    </location>
</feature>
<reference evidence="10" key="1">
    <citation type="journal article" date="2013" name="Nature">
        <title>Pan genome of the phytoplankton Emiliania underpins its global distribution.</title>
        <authorList>
            <person name="Read B.A."/>
            <person name="Kegel J."/>
            <person name="Klute M.J."/>
            <person name="Kuo A."/>
            <person name="Lefebvre S.C."/>
            <person name="Maumus F."/>
            <person name="Mayer C."/>
            <person name="Miller J."/>
            <person name="Monier A."/>
            <person name="Salamov A."/>
            <person name="Young J."/>
            <person name="Aguilar M."/>
            <person name="Claverie J.M."/>
            <person name="Frickenhaus S."/>
            <person name="Gonzalez K."/>
            <person name="Herman E.K."/>
            <person name="Lin Y.C."/>
            <person name="Napier J."/>
            <person name="Ogata H."/>
            <person name="Sarno A.F."/>
            <person name="Shmutz J."/>
            <person name="Schroeder D."/>
            <person name="de Vargas C."/>
            <person name="Verret F."/>
            <person name="von Dassow P."/>
            <person name="Valentin K."/>
            <person name="Van de Peer Y."/>
            <person name="Wheeler G."/>
            <person name="Dacks J.B."/>
            <person name="Delwiche C.F."/>
            <person name="Dyhrman S.T."/>
            <person name="Glockner G."/>
            <person name="John U."/>
            <person name="Richards T."/>
            <person name="Worden A.Z."/>
            <person name="Zhang X."/>
            <person name="Grigoriev I.V."/>
            <person name="Allen A.E."/>
            <person name="Bidle K."/>
            <person name="Borodovsky M."/>
            <person name="Bowler C."/>
            <person name="Brownlee C."/>
            <person name="Cock J.M."/>
            <person name="Elias M."/>
            <person name="Gladyshev V.N."/>
            <person name="Groth M."/>
            <person name="Guda C."/>
            <person name="Hadaegh A."/>
            <person name="Iglesias-Rodriguez M.D."/>
            <person name="Jenkins J."/>
            <person name="Jones B.M."/>
            <person name="Lawson T."/>
            <person name="Leese F."/>
            <person name="Lindquist E."/>
            <person name="Lobanov A."/>
            <person name="Lomsadze A."/>
            <person name="Malik S.B."/>
            <person name="Marsh M.E."/>
            <person name="Mackinder L."/>
            <person name="Mock T."/>
            <person name="Mueller-Roeber B."/>
            <person name="Pagarete A."/>
            <person name="Parker M."/>
            <person name="Probert I."/>
            <person name="Quesneville H."/>
            <person name="Raines C."/>
            <person name="Rensing S.A."/>
            <person name="Riano-Pachon D.M."/>
            <person name="Richier S."/>
            <person name="Rokitta S."/>
            <person name="Shiraiwa Y."/>
            <person name="Soanes D.M."/>
            <person name="van der Giezen M."/>
            <person name="Wahlund T.M."/>
            <person name="Williams B."/>
            <person name="Wilson W."/>
            <person name="Wolfe G."/>
            <person name="Wurch L.L."/>
        </authorList>
    </citation>
    <scope>NUCLEOTIDE SEQUENCE</scope>
</reference>
<dbReference type="Pfam" id="PF01384">
    <property type="entry name" value="PHO4"/>
    <property type="match status" value="1"/>
</dbReference>
<evidence type="ECO:0000313" key="9">
    <source>
        <dbReference type="EnsemblProtists" id="EOD20609"/>
    </source>
</evidence>
<dbReference type="PaxDb" id="2903-EOD20609"/>
<feature type="transmembrane region" description="Helical" evidence="7">
    <location>
        <begin position="225"/>
        <end position="244"/>
    </location>
</feature>
<dbReference type="GeneID" id="17266156"/>
<dbReference type="OMA" id="ITWVGYK"/>
<protein>
    <recommendedName>
        <fullName evidence="7">Phosphate transporter</fullName>
    </recommendedName>
</protein>
<dbReference type="AlphaFoldDB" id="A0A0D3JAS4"/>
<evidence type="ECO:0000256" key="1">
    <source>
        <dbReference type="ARBA" id="ARBA00004141"/>
    </source>
</evidence>
<evidence type="ECO:0000256" key="7">
    <source>
        <dbReference type="RuleBase" id="RU363058"/>
    </source>
</evidence>
<feature type="transmembrane region" description="Helical" evidence="7">
    <location>
        <begin position="563"/>
        <end position="582"/>
    </location>
</feature>
<feature type="transmembrane region" description="Helical" evidence="7">
    <location>
        <begin position="473"/>
        <end position="495"/>
    </location>
</feature>
<dbReference type="GO" id="GO:0005315">
    <property type="term" value="F:phosphate transmembrane transporter activity"/>
    <property type="evidence" value="ECO:0007669"/>
    <property type="project" value="InterPro"/>
</dbReference>
<dbReference type="PANTHER" id="PTHR11101">
    <property type="entry name" value="PHOSPHATE TRANSPORTER"/>
    <property type="match status" value="1"/>
</dbReference>
<evidence type="ECO:0000256" key="3">
    <source>
        <dbReference type="ARBA" id="ARBA00022592"/>
    </source>
</evidence>
<comment type="subcellular location">
    <subcellularLocation>
        <location evidence="1 7">Membrane</location>
        <topology evidence="1 7">Multi-pass membrane protein</topology>
    </subcellularLocation>
</comment>
<organism evidence="9 10">
    <name type="scientific">Emiliania huxleyi (strain CCMP1516)</name>
    <dbReference type="NCBI Taxonomy" id="280463"/>
    <lineage>
        <taxon>Eukaryota</taxon>
        <taxon>Haptista</taxon>
        <taxon>Haptophyta</taxon>
        <taxon>Prymnesiophyceae</taxon>
        <taxon>Isochrysidales</taxon>
        <taxon>Noelaerhabdaceae</taxon>
        <taxon>Emiliania</taxon>
    </lineage>
</organism>
<dbReference type="GO" id="GO:0035435">
    <property type="term" value="P:phosphate ion transmembrane transport"/>
    <property type="evidence" value="ECO:0007669"/>
    <property type="project" value="TreeGrafter"/>
</dbReference>
<feature type="transmembrane region" description="Helical" evidence="7">
    <location>
        <begin position="37"/>
        <end position="55"/>
    </location>
</feature>
<keyword evidence="3 7" id="KW-0592">Phosphate transport</keyword>